<evidence type="ECO:0000313" key="8">
    <source>
        <dbReference type="EMBL" id="MZG27912.1"/>
    </source>
</evidence>
<organism evidence="8 9">
    <name type="scientific">Adlercreutzia equolifaciens</name>
    <dbReference type="NCBI Taxonomy" id="446660"/>
    <lineage>
        <taxon>Bacteria</taxon>
        <taxon>Bacillati</taxon>
        <taxon>Actinomycetota</taxon>
        <taxon>Coriobacteriia</taxon>
        <taxon>Eggerthellales</taxon>
        <taxon>Eggerthellaceae</taxon>
        <taxon>Adlercreutzia</taxon>
    </lineage>
</organism>
<dbReference type="Proteomes" id="UP000472380">
    <property type="component" value="Unassembled WGS sequence"/>
</dbReference>
<dbReference type="AlphaFoldDB" id="A0A6L8Q3M9"/>
<evidence type="ECO:0000259" key="7">
    <source>
        <dbReference type="Pfam" id="PF00933"/>
    </source>
</evidence>
<evidence type="ECO:0000256" key="5">
    <source>
        <dbReference type="ARBA" id="ARBA00023295"/>
    </source>
</evidence>
<dbReference type="GO" id="GO:0009254">
    <property type="term" value="P:peptidoglycan turnover"/>
    <property type="evidence" value="ECO:0007669"/>
    <property type="project" value="TreeGrafter"/>
</dbReference>
<dbReference type="PANTHER" id="PTHR30480:SF13">
    <property type="entry name" value="BETA-HEXOSAMINIDASE"/>
    <property type="match status" value="1"/>
</dbReference>
<dbReference type="GO" id="GO:0005975">
    <property type="term" value="P:carbohydrate metabolic process"/>
    <property type="evidence" value="ECO:0007669"/>
    <property type="project" value="InterPro"/>
</dbReference>
<dbReference type="InterPro" id="IPR036962">
    <property type="entry name" value="Glyco_hydro_3_N_sf"/>
</dbReference>
<dbReference type="EMBL" id="VJNE01000007">
    <property type="protein sequence ID" value="MZG27912.1"/>
    <property type="molecule type" value="Genomic_DNA"/>
</dbReference>
<protein>
    <recommendedName>
        <fullName evidence="3">beta-N-acetylhexosaminidase</fullName>
        <ecNumber evidence="3">3.2.1.52</ecNumber>
    </recommendedName>
</protein>
<evidence type="ECO:0000256" key="6">
    <source>
        <dbReference type="SAM" id="MobiDB-lite"/>
    </source>
</evidence>
<dbReference type="SUPFAM" id="SSF51445">
    <property type="entry name" value="(Trans)glycosidases"/>
    <property type="match status" value="1"/>
</dbReference>
<reference evidence="8 9" key="1">
    <citation type="submission" date="2019-07" db="EMBL/GenBank/DDBJ databases">
        <title>Draft genome sequence of Adlercreutzia equolifaciens IPLA 37004, a human intestinal strain that does not produces equol from daidzein.</title>
        <authorList>
            <person name="Vazquez L."/>
            <person name="Florez A.B."/>
            <person name="Mayo B."/>
        </authorList>
    </citation>
    <scope>NUCLEOTIDE SEQUENCE [LARGE SCALE GENOMIC DNA]</scope>
    <source>
        <strain evidence="8 9">IPLA 37004</strain>
    </source>
</reference>
<feature type="domain" description="Glycoside hydrolase family 3 N-terminal" evidence="7">
    <location>
        <begin position="108"/>
        <end position="440"/>
    </location>
</feature>
<dbReference type="InterPro" id="IPR017853">
    <property type="entry name" value="GH"/>
</dbReference>
<sequence length="448" mass="46143">MLVGVSEIASACAIGSKGLRRSRGLRCSKGSSVTALVDSITRRRFVWLAALTGGSLALSGCAGDGSNGTGGSTGVDGSGGEGAGDGQNPEDAAVAARAAVDERIGAMTLEQKVAQLFIVTPEALVEGVSQVTQAGDMTREGVTAHPVGGIVYFAQNLLDPEQTTTMLANVKQFYADAGNVAPFIAVDEEGGTVVRVADNEAFGAQDVGDASALGSAGDTEAAKRAAEQIADYLMPLGFNLDFAPVADVVDPLRSDTMGLRSFSSDAAVAADMVRAEVEGFRDKKMLCCAKHFPGIGAAAGDSHEGAITIEATNEELETVDLVPFRAAIEAGVPMIMVGHVSLPNIVGDSTPAPLSSAVVQGMLRDSLGYTGIIVTDSLSMGAITDYYTPAEAAVAALKAGCDIPLMPERLDEAYQGVLSAVQVGELTEERLDESLTRILTAKQEYFGL</sequence>
<proteinExistence type="inferred from homology"/>
<dbReference type="InterPro" id="IPR001764">
    <property type="entry name" value="Glyco_hydro_3_N"/>
</dbReference>
<evidence type="ECO:0000313" key="9">
    <source>
        <dbReference type="Proteomes" id="UP000472380"/>
    </source>
</evidence>
<dbReference type="InterPro" id="IPR050226">
    <property type="entry name" value="NagZ_Beta-hexosaminidase"/>
</dbReference>
<dbReference type="GO" id="GO:0004563">
    <property type="term" value="F:beta-N-acetylhexosaminidase activity"/>
    <property type="evidence" value="ECO:0007669"/>
    <property type="project" value="UniProtKB-EC"/>
</dbReference>
<keyword evidence="5" id="KW-0326">Glycosidase</keyword>
<comment type="similarity">
    <text evidence="2">Belongs to the glycosyl hydrolase 3 family.</text>
</comment>
<dbReference type="Gene3D" id="3.20.20.300">
    <property type="entry name" value="Glycoside hydrolase, family 3, N-terminal domain"/>
    <property type="match status" value="1"/>
</dbReference>
<evidence type="ECO:0000256" key="4">
    <source>
        <dbReference type="ARBA" id="ARBA00022801"/>
    </source>
</evidence>
<dbReference type="Pfam" id="PF00933">
    <property type="entry name" value="Glyco_hydro_3"/>
    <property type="match status" value="1"/>
</dbReference>
<comment type="catalytic activity">
    <reaction evidence="1">
        <text>Hydrolysis of terminal non-reducing N-acetyl-D-hexosamine residues in N-acetyl-beta-D-hexosaminides.</text>
        <dbReference type="EC" id="3.2.1.52"/>
    </reaction>
</comment>
<dbReference type="PANTHER" id="PTHR30480">
    <property type="entry name" value="BETA-HEXOSAMINIDASE-RELATED"/>
    <property type="match status" value="1"/>
</dbReference>
<dbReference type="EC" id="3.2.1.52" evidence="3"/>
<name>A0A6L8Q3M9_9ACTN</name>
<evidence type="ECO:0000256" key="3">
    <source>
        <dbReference type="ARBA" id="ARBA00012663"/>
    </source>
</evidence>
<feature type="region of interest" description="Disordered" evidence="6">
    <location>
        <begin position="69"/>
        <end position="90"/>
    </location>
</feature>
<comment type="caution">
    <text evidence="8">The sequence shown here is derived from an EMBL/GenBank/DDBJ whole genome shotgun (WGS) entry which is preliminary data.</text>
</comment>
<feature type="compositionally biased region" description="Gly residues" evidence="6">
    <location>
        <begin position="69"/>
        <end position="85"/>
    </location>
</feature>
<evidence type="ECO:0000256" key="2">
    <source>
        <dbReference type="ARBA" id="ARBA00005336"/>
    </source>
</evidence>
<keyword evidence="4 8" id="KW-0378">Hydrolase</keyword>
<gene>
    <name evidence="8" type="ORF">FM068_04835</name>
</gene>
<accession>A0A6L8Q3M9</accession>
<evidence type="ECO:0000256" key="1">
    <source>
        <dbReference type="ARBA" id="ARBA00001231"/>
    </source>
</evidence>